<comment type="similarity">
    <text evidence="3">Belongs to the peptidase M28 family.</text>
</comment>
<feature type="signal peptide" evidence="3">
    <location>
        <begin position="1"/>
        <end position="27"/>
    </location>
</feature>
<dbReference type="SUPFAM" id="SSF53187">
    <property type="entry name" value="Zn-dependent exopeptidases"/>
    <property type="match status" value="1"/>
</dbReference>
<dbReference type="PANTHER" id="PTHR12283:SF6">
    <property type="entry name" value="GLUTAMINYL-PEPTIDE CYCLOTRANSFERASE-RELATED"/>
    <property type="match status" value="1"/>
</dbReference>
<evidence type="ECO:0000256" key="3">
    <source>
        <dbReference type="RuleBase" id="RU361240"/>
    </source>
</evidence>
<dbReference type="PANTHER" id="PTHR12283">
    <property type="entry name" value="GLUTAMINYL-PEPTIDE CYCLOTRANSFERASE"/>
    <property type="match status" value="1"/>
</dbReference>
<organism evidence="5 6">
    <name type="scientific">Acaromyces ingoldii</name>
    <dbReference type="NCBI Taxonomy" id="215250"/>
    <lineage>
        <taxon>Eukaryota</taxon>
        <taxon>Fungi</taxon>
        <taxon>Dikarya</taxon>
        <taxon>Basidiomycota</taxon>
        <taxon>Ustilaginomycotina</taxon>
        <taxon>Exobasidiomycetes</taxon>
        <taxon>Exobasidiales</taxon>
        <taxon>Cryptobasidiaceae</taxon>
        <taxon>Acaromyces</taxon>
    </lineage>
</organism>
<dbReference type="STRING" id="215250.A0A316YSI8"/>
<keyword evidence="3" id="KW-0862">Zinc</keyword>
<dbReference type="EMBL" id="KZ819635">
    <property type="protein sequence ID" value="PWN91628.1"/>
    <property type="molecule type" value="Genomic_DNA"/>
</dbReference>
<evidence type="ECO:0000259" key="4">
    <source>
        <dbReference type="Pfam" id="PF04389"/>
    </source>
</evidence>
<reference evidence="5 6" key="1">
    <citation type="journal article" date="2018" name="Mol. Biol. Evol.">
        <title>Broad Genomic Sampling Reveals a Smut Pathogenic Ancestry of the Fungal Clade Ustilaginomycotina.</title>
        <authorList>
            <person name="Kijpornyongpan T."/>
            <person name="Mondo S.J."/>
            <person name="Barry K."/>
            <person name="Sandor L."/>
            <person name="Lee J."/>
            <person name="Lipzen A."/>
            <person name="Pangilinan J."/>
            <person name="LaButti K."/>
            <person name="Hainaut M."/>
            <person name="Henrissat B."/>
            <person name="Grigoriev I.V."/>
            <person name="Spatafora J.W."/>
            <person name="Aime M.C."/>
        </authorList>
    </citation>
    <scope>NUCLEOTIDE SEQUENCE [LARGE SCALE GENOMIC DNA]</scope>
    <source>
        <strain evidence="5 6">MCA 4198</strain>
    </source>
</reference>
<keyword evidence="1" id="KW-0808">Transferase</keyword>
<keyword evidence="3" id="KW-0479">Metal-binding</keyword>
<feature type="chain" id="PRO_5016195103" description="Peptide hydrolase" evidence="3">
    <location>
        <begin position="28"/>
        <end position="465"/>
    </location>
</feature>
<keyword evidence="6" id="KW-1185">Reference proteome</keyword>
<keyword evidence="3" id="KW-0645">Protease</keyword>
<dbReference type="InterPro" id="IPR007484">
    <property type="entry name" value="Peptidase_M28"/>
</dbReference>
<dbReference type="OrthoDB" id="3907302at2759"/>
<dbReference type="InParanoid" id="A0A316YSI8"/>
<keyword evidence="3" id="KW-0378">Hydrolase</keyword>
<evidence type="ECO:0000256" key="1">
    <source>
        <dbReference type="ARBA" id="ARBA00022679"/>
    </source>
</evidence>
<gene>
    <name evidence="5" type="ORF">FA10DRAFT_278398</name>
</gene>
<dbReference type="GO" id="GO:0008233">
    <property type="term" value="F:peptidase activity"/>
    <property type="evidence" value="ECO:0007669"/>
    <property type="project" value="UniProtKB-KW"/>
</dbReference>
<dbReference type="AlphaFoldDB" id="A0A316YSI8"/>
<evidence type="ECO:0000313" key="5">
    <source>
        <dbReference type="EMBL" id="PWN91628.1"/>
    </source>
</evidence>
<dbReference type="GO" id="GO:0008270">
    <property type="term" value="F:zinc ion binding"/>
    <property type="evidence" value="ECO:0007669"/>
    <property type="project" value="TreeGrafter"/>
</dbReference>
<name>A0A316YSI8_9BASI</name>
<dbReference type="Gene3D" id="3.40.630.10">
    <property type="entry name" value="Zn peptidases"/>
    <property type="match status" value="1"/>
</dbReference>
<keyword evidence="3" id="KW-0732">Signal</keyword>
<dbReference type="EC" id="3.4.-.-" evidence="3"/>
<dbReference type="GO" id="GO:0006508">
    <property type="term" value="P:proteolysis"/>
    <property type="evidence" value="ECO:0007669"/>
    <property type="project" value="UniProtKB-KW"/>
</dbReference>
<protein>
    <recommendedName>
        <fullName evidence="3">Peptide hydrolase</fullName>
        <ecNumber evidence="3">3.4.-.-</ecNumber>
    </recommendedName>
</protein>
<dbReference type="GeneID" id="37045370"/>
<dbReference type="CDD" id="cd03880">
    <property type="entry name" value="M28_QC_like"/>
    <property type="match status" value="1"/>
</dbReference>
<feature type="domain" description="Peptidase M28" evidence="4">
    <location>
        <begin position="139"/>
        <end position="420"/>
    </location>
</feature>
<evidence type="ECO:0000313" key="6">
    <source>
        <dbReference type="Proteomes" id="UP000245768"/>
    </source>
</evidence>
<accession>A0A316YSI8</accession>
<sequence length="465" mass="52227">MTMRKLLNGVSKCSLALLLSSLVLVFALQLSASTYAVESPQWMPRSEDSLPRMHERDYAHLSDQSLSLIPSLLDPRPIIDHRQKGSLLSDILIPRIPGSSNNAKVRDRIVQPFKKNTKWTIEEHKFTAKTPDGDQEMTNIIITHNPGAPRKLMLACHHDSKITPTGFIGATDSAAPCAIMIDTALSLTEALERRHESLKNGQESGAKRSEEATLQLIFFDGEEAYRTWTHTDSIYGSKALAASWAKSFFTPVMPQKLLAKRRYASSYHVIRNIDSIDHMVLLDLLGAPNPRVPNYFGSTTWMHDELRHIESRLAASKALFPRSMEQQLDLPPFHPDYARADHSEKLQGAGVERQLSFFPSQDQTWGGIEDDHLPFLANGVPILHLIPTPFPAVWHKMSDDASALDYPTMHAWAMIMRAFVAEYLELDLAGPAKVRREVEPLQKRLAGAAFRAVCSIRRREELVSV</sequence>
<dbReference type="GO" id="GO:0016603">
    <property type="term" value="F:glutaminyl-peptide cyclotransferase activity"/>
    <property type="evidence" value="ECO:0007669"/>
    <property type="project" value="InterPro"/>
</dbReference>
<proteinExistence type="inferred from homology"/>
<evidence type="ECO:0000256" key="2">
    <source>
        <dbReference type="ARBA" id="ARBA00023315"/>
    </source>
</evidence>
<dbReference type="RefSeq" id="XP_025378826.1">
    <property type="nucleotide sequence ID" value="XM_025523454.1"/>
</dbReference>
<dbReference type="Pfam" id="PF04389">
    <property type="entry name" value="Peptidase_M28"/>
    <property type="match status" value="1"/>
</dbReference>
<keyword evidence="2" id="KW-0012">Acyltransferase</keyword>
<dbReference type="InterPro" id="IPR037457">
    <property type="entry name" value="M28_QC"/>
</dbReference>
<dbReference type="InterPro" id="IPR040234">
    <property type="entry name" value="QC/QCL"/>
</dbReference>
<dbReference type="Proteomes" id="UP000245768">
    <property type="component" value="Unassembled WGS sequence"/>
</dbReference>